<keyword evidence="2" id="KW-1185">Reference proteome</keyword>
<evidence type="ECO:0000313" key="2">
    <source>
        <dbReference type="Proteomes" id="UP000070344"/>
    </source>
</evidence>
<reference evidence="1 2" key="1">
    <citation type="journal article" date="2016" name="Sci. Rep.">
        <title>Metabolic traits of an uncultured archaeal lineage -MSBL1- from brine pools of the Red Sea.</title>
        <authorList>
            <person name="Mwirichia R."/>
            <person name="Alam I."/>
            <person name="Rashid M."/>
            <person name="Vinu M."/>
            <person name="Ba-Alawi W."/>
            <person name="Anthony Kamau A."/>
            <person name="Kamanda Ngugi D."/>
            <person name="Goker M."/>
            <person name="Klenk H.P."/>
            <person name="Bajic V."/>
            <person name="Stingl U."/>
        </authorList>
    </citation>
    <scope>NUCLEOTIDE SEQUENCE [LARGE SCALE GENOMIC DNA]</scope>
    <source>
        <strain evidence="1">SCGC-AAA259O05</strain>
    </source>
</reference>
<comment type="caution">
    <text evidence="1">The sequence shown here is derived from an EMBL/GenBank/DDBJ whole genome shotgun (WGS) entry which is preliminary data.</text>
</comment>
<dbReference type="Proteomes" id="UP000070344">
    <property type="component" value="Unassembled WGS sequence"/>
</dbReference>
<gene>
    <name evidence="1" type="ORF">AKJ41_04480</name>
</gene>
<name>A0A133V0Q8_9EURY</name>
<evidence type="ECO:0000313" key="1">
    <source>
        <dbReference type="EMBL" id="KXB00029.1"/>
    </source>
</evidence>
<dbReference type="AlphaFoldDB" id="A0A133V0Q8"/>
<organism evidence="1 2">
    <name type="scientific">candidate division MSBL1 archaeon SCGC-AAA259O05</name>
    <dbReference type="NCBI Taxonomy" id="1698271"/>
    <lineage>
        <taxon>Archaea</taxon>
        <taxon>Methanobacteriati</taxon>
        <taxon>Methanobacteriota</taxon>
        <taxon>candidate division MSBL1</taxon>
    </lineage>
</organism>
<sequence length="134" mass="15744">MPSESMEEERQTEINERMIEGQRVANRLSGNPPLPDQIGNWRVSFDEKQAIAWYFLEGNRNFFRLFISQRGRDDRGRLLIRAGLTVHDAEKRWVLKEMPTIDVAYKEEAFDLAINWMIEHQTEEEVLSFVEGDG</sequence>
<dbReference type="EMBL" id="LHXV01000060">
    <property type="protein sequence ID" value="KXB00029.1"/>
    <property type="molecule type" value="Genomic_DNA"/>
</dbReference>
<accession>A0A133V0Q8</accession>
<protein>
    <submittedName>
        <fullName evidence="1">Uncharacterized protein</fullName>
    </submittedName>
</protein>
<proteinExistence type="predicted"/>